<feature type="non-terminal residue" evidence="13">
    <location>
        <position position="1"/>
    </location>
</feature>
<evidence type="ECO:0000256" key="5">
    <source>
        <dbReference type="ARBA" id="ARBA00022729"/>
    </source>
</evidence>
<reference evidence="13" key="1">
    <citation type="submission" date="2020-06" db="EMBL/GenBank/DDBJ databases">
        <title>WGS assembly of Ceratodon purpureus strain R40.</title>
        <authorList>
            <person name="Carey S.B."/>
            <person name="Jenkins J."/>
            <person name="Shu S."/>
            <person name="Lovell J.T."/>
            <person name="Sreedasyam A."/>
            <person name="Maumus F."/>
            <person name="Tiley G.P."/>
            <person name="Fernandez-Pozo N."/>
            <person name="Barry K."/>
            <person name="Chen C."/>
            <person name="Wang M."/>
            <person name="Lipzen A."/>
            <person name="Daum C."/>
            <person name="Saski C.A."/>
            <person name="Payton A.C."/>
            <person name="Mcbreen J.C."/>
            <person name="Conrad R.E."/>
            <person name="Kollar L.M."/>
            <person name="Olsson S."/>
            <person name="Huttunen S."/>
            <person name="Landis J.B."/>
            <person name="Wickett N.J."/>
            <person name="Johnson M.G."/>
            <person name="Rensing S.A."/>
            <person name="Grimwood J."/>
            <person name="Schmutz J."/>
            <person name="Mcdaniel S.F."/>
        </authorList>
    </citation>
    <scope>NUCLEOTIDE SEQUENCE</scope>
    <source>
        <strain evidence="13">R40</strain>
    </source>
</reference>
<evidence type="ECO:0000256" key="3">
    <source>
        <dbReference type="ARBA" id="ARBA00022475"/>
    </source>
</evidence>
<feature type="chain" id="PRO_5035931762" description="Generative cell specific-1/HAP2 domain-containing protein" evidence="11">
    <location>
        <begin position="25"/>
        <end position="157"/>
    </location>
</feature>
<keyword evidence="8" id="KW-0472">Membrane</keyword>
<name>A0A8T0GLL2_CERPU</name>
<evidence type="ECO:0000256" key="2">
    <source>
        <dbReference type="ARBA" id="ARBA00010929"/>
    </source>
</evidence>
<dbReference type="AlphaFoldDB" id="A0A8T0GLL2"/>
<evidence type="ECO:0000256" key="6">
    <source>
        <dbReference type="ARBA" id="ARBA00022989"/>
    </source>
</evidence>
<keyword evidence="6" id="KW-1133">Transmembrane helix</keyword>
<keyword evidence="10" id="KW-0278">Fertilization</keyword>
<feature type="non-terminal residue" evidence="13">
    <location>
        <position position="157"/>
    </location>
</feature>
<keyword evidence="4" id="KW-0812">Transmembrane</keyword>
<evidence type="ECO:0000256" key="9">
    <source>
        <dbReference type="ARBA" id="ARBA00023157"/>
    </source>
</evidence>
<evidence type="ECO:0000256" key="7">
    <source>
        <dbReference type="ARBA" id="ARBA00023121"/>
    </source>
</evidence>
<proteinExistence type="inferred from homology"/>
<evidence type="ECO:0000313" key="13">
    <source>
        <dbReference type="EMBL" id="KAG0559445.1"/>
    </source>
</evidence>
<gene>
    <name evidence="13" type="ORF">KC19_10G105100</name>
</gene>
<evidence type="ECO:0000256" key="8">
    <source>
        <dbReference type="ARBA" id="ARBA00023136"/>
    </source>
</evidence>
<protein>
    <recommendedName>
        <fullName evidence="12">Generative cell specific-1/HAP2 domain-containing protein</fullName>
    </recommendedName>
</protein>
<keyword evidence="3" id="KW-1003">Cell membrane</keyword>
<dbReference type="PANTHER" id="PTHR31764">
    <property type="entry name" value="PROTEIN HAPLESS 2"/>
    <property type="match status" value="1"/>
</dbReference>
<dbReference type="GO" id="GO:0008289">
    <property type="term" value="F:lipid binding"/>
    <property type="evidence" value="ECO:0007669"/>
    <property type="project" value="UniProtKB-KW"/>
</dbReference>
<keyword evidence="7" id="KW-0446">Lipid-binding</keyword>
<dbReference type="GO" id="GO:0005886">
    <property type="term" value="C:plasma membrane"/>
    <property type="evidence" value="ECO:0007669"/>
    <property type="project" value="UniProtKB-SubCell"/>
</dbReference>
<dbReference type="Pfam" id="PF10699">
    <property type="entry name" value="HAP2-GCS1"/>
    <property type="match status" value="1"/>
</dbReference>
<keyword evidence="5 11" id="KW-0732">Signal</keyword>
<keyword evidence="14" id="KW-1185">Reference proteome</keyword>
<keyword evidence="9" id="KW-1015">Disulfide bond</keyword>
<feature type="signal peptide" evidence="11">
    <location>
        <begin position="1"/>
        <end position="24"/>
    </location>
</feature>
<dbReference type="EMBL" id="CM026431">
    <property type="protein sequence ID" value="KAG0559445.1"/>
    <property type="molecule type" value="Genomic_DNA"/>
</dbReference>
<dbReference type="Proteomes" id="UP000822688">
    <property type="component" value="Chromosome 10"/>
</dbReference>
<dbReference type="PANTHER" id="PTHR31764:SF0">
    <property type="entry name" value="GENERATIVE CELL SPECIFIC-1_HAP2 DOMAIN-CONTAINING PROTEIN"/>
    <property type="match status" value="1"/>
</dbReference>
<accession>A0A8T0GLL2</accession>
<evidence type="ECO:0000256" key="1">
    <source>
        <dbReference type="ARBA" id="ARBA00004251"/>
    </source>
</evidence>
<evidence type="ECO:0000256" key="10">
    <source>
        <dbReference type="ARBA" id="ARBA00023279"/>
    </source>
</evidence>
<evidence type="ECO:0000313" key="14">
    <source>
        <dbReference type="Proteomes" id="UP000822688"/>
    </source>
</evidence>
<evidence type="ECO:0000259" key="12">
    <source>
        <dbReference type="Pfam" id="PF10699"/>
    </source>
</evidence>
<comment type="subcellular location">
    <subcellularLocation>
        <location evidence="1">Cell membrane</location>
        <topology evidence="1">Single-pass type I membrane protein</topology>
    </subcellularLocation>
</comment>
<organism evidence="13 14">
    <name type="scientific">Ceratodon purpureus</name>
    <name type="common">Fire moss</name>
    <name type="synonym">Dicranum purpureum</name>
    <dbReference type="NCBI Taxonomy" id="3225"/>
    <lineage>
        <taxon>Eukaryota</taxon>
        <taxon>Viridiplantae</taxon>
        <taxon>Streptophyta</taxon>
        <taxon>Embryophyta</taxon>
        <taxon>Bryophyta</taxon>
        <taxon>Bryophytina</taxon>
        <taxon>Bryopsida</taxon>
        <taxon>Dicranidae</taxon>
        <taxon>Pseudoditrichales</taxon>
        <taxon>Ditrichaceae</taxon>
        <taxon>Ceratodon</taxon>
    </lineage>
</organism>
<sequence length="157" mass="18273">VTKGCQVILLFFLSCYCRMRYTWSQLEAFKVLSKSDLVKCERTSIGGPVQHCQNKIVTTVTISNESREPAGNLRFTQWNVKNENGSDLQMRFGLVVQLTKGQVFNYYPLQRERLYNYKPWELLIYCKQGHCRDDPRQGDVTCNWAYNGADKVRDSQV</sequence>
<feature type="domain" description="Generative cell specific-1/HAP2" evidence="12">
    <location>
        <begin position="51"/>
        <end position="156"/>
    </location>
</feature>
<dbReference type="InterPro" id="IPR018928">
    <property type="entry name" value="HAP2/GCS1_dom"/>
</dbReference>
<comment type="caution">
    <text evidence="13">The sequence shown here is derived from an EMBL/GenBank/DDBJ whole genome shotgun (WGS) entry which is preliminary data.</text>
</comment>
<dbReference type="GO" id="GO:0007338">
    <property type="term" value="P:single fertilization"/>
    <property type="evidence" value="ECO:0007669"/>
    <property type="project" value="UniProtKB-KW"/>
</dbReference>
<evidence type="ECO:0000256" key="4">
    <source>
        <dbReference type="ARBA" id="ARBA00022692"/>
    </source>
</evidence>
<dbReference type="InterPro" id="IPR040326">
    <property type="entry name" value="HAP2/GCS1"/>
</dbReference>
<comment type="similarity">
    <text evidence="2">Belongs to the HAP2/GCS1 family.</text>
</comment>
<evidence type="ECO:0000256" key="11">
    <source>
        <dbReference type="SAM" id="SignalP"/>
    </source>
</evidence>